<sequence>MTQTGQRQEQRPLAANKRERYAPRAAHRPGLRQSGREDRSFHHVCVLPGYKATGRRGREENREKRPATRSHRRPKHLQQVTEETGGSLTGTYYAAMT</sequence>
<keyword evidence="3" id="KW-1185">Reference proteome</keyword>
<feature type="compositionally biased region" description="Polar residues" evidence="1">
    <location>
        <begin position="78"/>
        <end position="90"/>
    </location>
</feature>
<evidence type="ECO:0000313" key="2">
    <source>
        <dbReference type="EMBL" id="ADJ64653.1"/>
    </source>
</evidence>
<protein>
    <submittedName>
        <fullName evidence="2">Uncharacterized protein</fullName>
    </submittedName>
</protein>
<dbReference type="HOGENOM" id="CLU_2342915_0_0_4"/>
<reference evidence="2 3" key="1">
    <citation type="submission" date="2010-04" db="EMBL/GenBank/DDBJ databases">
        <title>The genome of Herbaspirillum seropedicae SmR1, an endophytic, nitrogen-fixing, plant-growth promoting beta-Proteobacteria.</title>
        <authorList>
            <person name="Pedrosa F.O."/>
            <person name="Monteiro R.A."/>
            <person name="Wassem R."/>
            <person name="Cruz L.M."/>
            <person name="Ayub R.A."/>
            <person name="Colauto N.B."/>
            <person name="Fernandez M.A."/>
            <person name="Fungaro M.H.P."/>
            <person name="Grisard E.C."/>
            <person name="Hungria M."/>
            <person name="Madeira H.M.F."/>
            <person name="Nodari R.O."/>
            <person name="Osaku C.A."/>
            <person name="Petzl-Erler M.L."/>
            <person name="Terenzi H."/>
            <person name="Vieira L.G.E."/>
            <person name="Almeida M.I.M."/>
            <person name="Alves L.R."/>
            <person name="Arantes O.M.N."/>
            <person name="Balsanelli E."/>
            <person name="Barcellos F.G."/>
            <person name="Baura V.A."/>
            <person name="Binde D.R."/>
            <person name="Campo R.J."/>
            <person name="Chubatsu L.S."/>
            <person name="Chueire L.M.O."/>
            <person name="Ciferri R.R."/>
            <person name="Correa L.C."/>
            <person name="da Conceicao Silva J.L."/>
            <person name="Dabul A.N.G."/>
            <person name="Dambros B.P."/>
            <person name="Faoro H."/>
            <person name="Favetti A."/>
            <person name="Friedermann G."/>
            <person name="Furlaneto M.C."/>
            <person name="Gasques L.S."/>
            <person name="Gimenes C.C.T."/>
            <person name="Gioppo N.M.R."/>
            <person name="Glienke-Blanco C."/>
            <person name="Godoy L.P."/>
            <person name="Guerra M.P."/>
            <person name="Karp S."/>
            <person name="Kava-Cordeiro V."/>
            <person name="Margarido V.P."/>
            <person name="Mathioni S.M."/>
            <person name="Menck-Soares M.A."/>
            <person name="Murace N.K."/>
            <person name="Nicolas M.F."/>
            <person name="Oliveira C.E.C."/>
            <person name="Pagnan N.A.B."/>
            <person name="Pamphile J.A."/>
            <person name="Patussi E.V."/>
            <person name="Pereira L.F.P."/>
            <person name="Pereira-Ferrari L."/>
            <person name="Pinto F.G.S."/>
            <person name="Precoma C."/>
            <person name="Prioli A.J."/>
            <person name="Prioli S.M.A.P."/>
            <person name="Raittz R.T."/>
            <person name="Ramos H.J.O."/>
            <person name="Ribeiro E.M.S.F."/>
            <person name="Rigo L.U."/>
            <person name="Rocha C.L.M.S.C."/>
            <person name="Rocha S.N."/>
            <person name="Santos K."/>
            <person name="Satori D."/>
            <person name="Silva A.G."/>
            <person name="Simao R.C.G."/>
            <person name="Soares M.A.M."/>
            <person name="Souza E.M."/>
            <person name="Steffens M.B.R."/>
            <person name="Steindel M."/>
            <person name="Tadra-Sfeir M.Z."/>
            <person name="Takahashi E.K."/>
            <person name="Torres R.A."/>
            <person name="Valle J.S."/>
            <person name="Vernal J.I."/>
            <person name="Vilas-Boas L.A."/>
            <person name="Watanabe M.A.E."/>
            <person name="Weiss V.A."/>
            <person name="Yates M.A."/>
            <person name="Souza E.M."/>
        </authorList>
    </citation>
    <scope>NUCLEOTIDE SEQUENCE [LARGE SCALE GENOMIC DNA]</scope>
    <source>
        <strain evidence="2 3">SmR1</strain>
    </source>
</reference>
<proteinExistence type="predicted"/>
<evidence type="ECO:0000256" key="1">
    <source>
        <dbReference type="SAM" id="MobiDB-lite"/>
    </source>
</evidence>
<dbReference type="AlphaFoldDB" id="D8J184"/>
<name>D8J184_HERSS</name>
<dbReference type="Proteomes" id="UP000000329">
    <property type="component" value="Chromosome"/>
</dbReference>
<feature type="compositionally biased region" description="Basic and acidic residues" evidence="1">
    <location>
        <begin position="56"/>
        <end position="66"/>
    </location>
</feature>
<accession>D8J184</accession>
<feature type="region of interest" description="Disordered" evidence="1">
    <location>
        <begin position="1"/>
        <end position="97"/>
    </location>
</feature>
<organism evidence="2 3">
    <name type="scientific">Herbaspirillum seropedicae (strain SmR1)</name>
    <dbReference type="NCBI Taxonomy" id="757424"/>
    <lineage>
        <taxon>Bacteria</taxon>
        <taxon>Pseudomonadati</taxon>
        <taxon>Pseudomonadota</taxon>
        <taxon>Betaproteobacteria</taxon>
        <taxon>Burkholderiales</taxon>
        <taxon>Oxalobacteraceae</taxon>
        <taxon>Herbaspirillum</taxon>
    </lineage>
</organism>
<gene>
    <name evidence="2" type="ordered locus">Hsero_3171</name>
</gene>
<dbReference type="EMBL" id="CP002039">
    <property type="protein sequence ID" value="ADJ64653.1"/>
    <property type="molecule type" value="Genomic_DNA"/>
</dbReference>
<evidence type="ECO:0000313" key="3">
    <source>
        <dbReference type="Proteomes" id="UP000000329"/>
    </source>
</evidence>
<feature type="compositionally biased region" description="Basic residues" evidence="1">
    <location>
        <begin position="67"/>
        <end position="76"/>
    </location>
</feature>
<dbReference type="KEGG" id="hse:Hsero_3171"/>